<reference evidence="4 5" key="1">
    <citation type="submission" date="2023-08" db="EMBL/GenBank/DDBJ databases">
        <authorList>
            <person name="Sharma P."/>
            <person name="Verma V."/>
            <person name="Mohan M.K."/>
            <person name="Dubey A.K."/>
        </authorList>
    </citation>
    <scope>NUCLEOTIDE SEQUENCE [LARGE SCALE GENOMIC DNA]</scope>
    <source>
        <strain evidence="4 5">ADP4</strain>
    </source>
</reference>
<keyword evidence="2" id="KW-0472">Membrane</keyword>
<keyword evidence="5" id="KW-1185">Reference proteome</keyword>
<keyword evidence="2" id="KW-1133">Transmembrane helix</keyword>
<feature type="transmembrane region" description="Helical" evidence="2">
    <location>
        <begin position="397"/>
        <end position="415"/>
    </location>
</feature>
<feature type="transmembrane region" description="Helical" evidence="2">
    <location>
        <begin position="182"/>
        <end position="203"/>
    </location>
</feature>
<dbReference type="InterPro" id="IPR002656">
    <property type="entry name" value="Acyl_transf_3_dom"/>
</dbReference>
<evidence type="ECO:0000313" key="4">
    <source>
        <dbReference type="EMBL" id="MEF3113120.1"/>
    </source>
</evidence>
<gene>
    <name evidence="4" type="ORF">RB636_07875</name>
</gene>
<dbReference type="GO" id="GO:0016746">
    <property type="term" value="F:acyltransferase activity"/>
    <property type="evidence" value="ECO:0007669"/>
    <property type="project" value="UniProtKB-KW"/>
</dbReference>
<feature type="transmembrane region" description="Helical" evidence="2">
    <location>
        <begin position="38"/>
        <end position="56"/>
    </location>
</feature>
<feature type="region of interest" description="Disordered" evidence="1">
    <location>
        <begin position="1"/>
        <end position="22"/>
    </location>
</feature>
<keyword evidence="4" id="KW-0012">Acyltransferase</keyword>
<feature type="transmembrane region" description="Helical" evidence="2">
    <location>
        <begin position="282"/>
        <end position="298"/>
    </location>
</feature>
<feature type="transmembrane region" description="Helical" evidence="2">
    <location>
        <begin position="76"/>
        <end position="99"/>
    </location>
</feature>
<keyword evidence="2" id="KW-0812">Transmembrane</keyword>
<accession>A0ABU7WQY2</accession>
<feature type="transmembrane region" description="Helical" evidence="2">
    <location>
        <begin position="120"/>
        <end position="142"/>
    </location>
</feature>
<feature type="transmembrane region" description="Helical" evidence="2">
    <location>
        <begin position="356"/>
        <end position="377"/>
    </location>
</feature>
<evidence type="ECO:0000313" key="5">
    <source>
        <dbReference type="Proteomes" id="UP001348265"/>
    </source>
</evidence>
<sequence length="416" mass="44196">MSLDERSHPHIPPHIPQPGTVGRLPVVQRDRAVDGLRALALLAVPTGHWLVGGFVRDPDSSLHNASPLSTFAPLAPITWVLQMLGIFFLVGGYASVLSFRRATGRGTTPGDWLRGRLARLLRPAVGVTAVWAVLATALYAAGVPLTTLHTAATLVVQPLWFVGVYAVATALTPYCMAASRRLGGWAAAPLAAVVAVVDFLRYGPYADSVPYWATLISLVPGWLFGYQLGVCWGEKRLGRRGARLLLAGGAVLFAALLLVFHYPASLVGVPGQDRTNSHPPSLLVIALAAAQSGAAILLRDRIAALLRRPALWAPVTAVNRSAMTILCWHQTAMLAVVVPAAFAGTTVEGLTTAPDFAAWMATRLPWLPLFAVVLALVARVARRLELPWTGVSRGQRVCAGVLAVGFAAFALRLTVV</sequence>
<dbReference type="Proteomes" id="UP001348265">
    <property type="component" value="Unassembled WGS sequence"/>
</dbReference>
<feature type="domain" description="Acyltransferase 3" evidence="3">
    <location>
        <begin position="32"/>
        <end position="373"/>
    </location>
</feature>
<organism evidence="4 5">
    <name type="scientific">Streptomyces chrestomyceticus</name>
    <dbReference type="NCBI Taxonomy" id="68185"/>
    <lineage>
        <taxon>Bacteria</taxon>
        <taxon>Bacillati</taxon>
        <taxon>Actinomycetota</taxon>
        <taxon>Actinomycetes</taxon>
        <taxon>Kitasatosporales</taxon>
        <taxon>Streptomycetaceae</taxon>
        <taxon>Streptomyces</taxon>
    </lineage>
</organism>
<dbReference type="RefSeq" id="WP_331785859.1">
    <property type="nucleotide sequence ID" value="NZ_JAVFKM010000003.1"/>
</dbReference>
<dbReference type="EC" id="2.3.1.-" evidence="4"/>
<dbReference type="EMBL" id="JAVFKM010000003">
    <property type="protein sequence ID" value="MEF3113120.1"/>
    <property type="molecule type" value="Genomic_DNA"/>
</dbReference>
<evidence type="ECO:0000256" key="1">
    <source>
        <dbReference type="SAM" id="MobiDB-lite"/>
    </source>
</evidence>
<name>A0ABU7WQY2_9ACTN</name>
<feature type="transmembrane region" description="Helical" evidence="2">
    <location>
        <begin position="325"/>
        <end position="344"/>
    </location>
</feature>
<keyword evidence="4" id="KW-0808">Transferase</keyword>
<feature type="transmembrane region" description="Helical" evidence="2">
    <location>
        <begin position="244"/>
        <end position="262"/>
    </location>
</feature>
<protein>
    <submittedName>
        <fullName evidence="4">Acyltransferase</fullName>
        <ecNumber evidence="4">2.3.1.-</ecNumber>
    </submittedName>
</protein>
<dbReference type="Pfam" id="PF01757">
    <property type="entry name" value="Acyl_transf_3"/>
    <property type="match status" value="1"/>
</dbReference>
<evidence type="ECO:0000259" key="3">
    <source>
        <dbReference type="Pfam" id="PF01757"/>
    </source>
</evidence>
<comment type="caution">
    <text evidence="4">The sequence shown here is derived from an EMBL/GenBank/DDBJ whole genome shotgun (WGS) entry which is preliminary data.</text>
</comment>
<evidence type="ECO:0000256" key="2">
    <source>
        <dbReference type="SAM" id="Phobius"/>
    </source>
</evidence>
<feature type="transmembrane region" description="Helical" evidence="2">
    <location>
        <begin position="154"/>
        <end position="175"/>
    </location>
</feature>
<proteinExistence type="predicted"/>
<feature type="transmembrane region" description="Helical" evidence="2">
    <location>
        <begin position="209"/>
        <end position="232"/>
    </location>
</feature>